<reference evidence="3" key="1">
    <citation type="submission" date="2022-07" db="EMBL/GenBank/DDBJ databases">
        <title>Genome Sequence of Physisporinus lineatus.</title>
        <authorList>
            <person name="Buettner E."/>
        </authorList>
    </citation>
    <scope>NUCLEOTIDE SEQUENCE</scope>
    <source>
        <strain evidence="3">VT162</strain>
    </source>
</reference>
<feature type="region of interest" description="Disordered" evidence="1">
    <location>
        <begin position="204"/>
        <end position="231"/>
    </location>
</feature>
<organism evidence="3 4">
    <name type="scientific">Meripilus lineatus</name>
    <dbReference type="NCBI Taxonomy" id="2056292"/>
    <lineage>
        <taxon>Eukaryota</taxon>
        <taxon>Fungi</taxon>
        <taxon>Dikarya</taxon>
        <taxon>Basidiomycota</taxon>
        <taxon>Agaricomycotina</taxon>
        <taxon>Agaricomycetes</taxon>
        <taxon>Polyporales</taxon>
        <taxon>Meripilaceae</taxon>
        <taxon>Meripilus</taxon>
    </lineage>
</organism>
<feature type="domain" description="CCD97-like C-terminal" evidence="2">
    <location>
        <begin position="128"/>
        <end position="223"/>
    </location>
</feature>
<dbReference type="InterPro" id="IPR040233">
    <property type="entry name" value="CCD97-like_C"/>
</dbReference>
<name>A0AAD5YB00_9APHY</name>
<sequence length="231" mass="26985">METSQLLLKYLGLPSEYAPNPTHDPIGFANKHLRELPPDMACLLSSFATPKQRTQIPTIRNRRLRYTESNPPALSFNQAKTTWPTLWHGRELRGKDEGKEEQEWADNEFLGGSKKHVGKLGTLLGEYEEEREAEKVRNMRRREAEIAESLPEEDEDTTDEDEPPTQNIEDESPQDAQTWFVRLIKERFIYGLLDSVDYDKVDWNEDWDVGNDRDDEERWFDEEEESTALDP</sequence>
<dbReference type="PANTHER" id="PTHR31840:SF1">
    <property type="entry name" value="COILED-COIL DOMAIN-CONTAINING PROTEIN 97"/>
    <property type="match status" value="1"/>
</dbReference>
<feature type="compositionally biased region" description="Acidic residues" evidence="1">
    <location>
        <begin position="150"/>
        <end position="173"/>
    </location>
</feature>
<dbReference type="Proteomes" id="UP001212997">
    <property type="component" value="Unassembled WGS sequence"/>
</dbReference>
<dbReference type="PANTHER" id="PTHR31840">
    <property type="entry name" value="COILED-COIL DOMAIN-CONTAINING PROTEIN 97"/>
    <property type="match status" value="1"/>
</dbReference>
<dbReference type="Pfam" id="PF09747">
    <property type="entry name" value="CCD97-like_C"/>
    <property type="match status" value="1"/>
</dbReference>
<evidence type="ECO:0000313" key="4">
    <source>
        <dbReference type="Proteomes" id="UP001212997"/>
    </source>
</evidence>
<dbReference type="AlphaFoldDB" id="A0AAD5YB00"/>
<dbReference type="InterPro" id="IPR018613">
    <property type="entry name" value="Ccdc97-like"/>
</dbReference>
<evidence type="ECO:0000259" key="2">
    <source>
        <dbReference type="Pfam" id="PF09747"/>
    </source>
</evidence>
<feature type="region of interest" description="Disordered" evidence="1">
    <location>
        <begin position="145"/>
        <end position="175"/>
    </location>
</feature>
<proteinExistence type="predicted"/>
<dbReference type="EMBL" id="JANAWD010000746">
    <property type="protein sequence ID" value="KAJ3476145.1"/>
    <property type="molecule type" value="Genomic_DNA"/>
</dbReference>
<keyword evidence="4" id="KW-1185">Reference proteome</keyword>
<evidence type="ECO:0000256" key="1">
    <source>
        <dbReference type="SAM" id="MobiDB-lite"/>
    </source>
</evidence>
<evidence type="ECO:0000313" key="3">
    <source>
        <dbReference type="EMBL" id="KAJ3476145.1"/>
    </source>
</evidence>
<comment type="caution">
    <text evidence="3">The sequence shown here is derived from an EMBL/GenBank/DDBJ whole genome shotgun (WGS) entry which is preliminary data.</text>
</comment>
<protein>
    <recommendedName>
        <fullName evidence="2">CCD97-like C-terminal domain-containing protein</fullName>
    </recommendedName>
</protein>
<accession>A0AAD5YB00</accession>
<gene>
    <name evidence="3" type="ORF">NLI96_g11363</name>
</gene>